<feature type="region of interest" description="Disordered" evidence="1">
    <location>
        <begin position="609"/>
        <end position="688"/>
    </location>
</feature>
<evidence type="ECO:0000313" key="3">
    <source>
        <dbReference type="Proteomes" id="UP000008820"/>
    </source>
</evidence>
<feature type="compositionally biased region" description="Basic and acidic residues" evidence="1">
    <location>
        <begin position="252"/>
        <end position="271"/>
    </location>
</feature>
<feature type="region of interest" description="Disordered" evidence="1">
    <location>
        <begin position="547"/>
        <end position="569"/>
    </location>
</feature>
<name>A0A6I8U1J4_AEDAE</name>
<dbReference type="AlphaFoldDB" id="A0A6I8U1J4"/>
<keyword evidence="3" id="KW-1185">Reference proteome</keyword>
<dbReference type="Gene3D" id="3.30.160.60">
    <property type="entry name" value="Classic Zinc Finger"/>
    <property type="match status" value="1"/>
</dbReference>
<dbReference type="InterPro" id="IPR036236">
    <property type="entry name" value="Znf_C2H2_sf"/>
</dbReference>
<dbReference type="SUPFAM" id="SSF57667">
    <property type="entry name" value="beta-beta-alpha zinc fingers"/>
    <property type="match status" value="1"/>
</dbReference>
<dbReference type="Proteomes" id="UP000008820">
    <property type="component" value="Chromosome 1"/>
</dbReference>
<proteinExistence type="predicted"/>
<evidence type="ECO:0000256" key="1">
    <source>
        <dbReference type="SAM" id="MobiDB-lite"/>
    </source>
</evidence>
<dbReference type="PROSITE" id="PS50157">
    <property type="entry name" value="ZINC_FINGER_C2H2_2"/>
    <property type="match status" value="1"/>
</dbReference>
<dbReference type="EnsemblMetazoa" id="AAEL023625-RA">
    <property type="protein sequence ID" value="AAEL023625-PA"/>
    <property type="gene ID" value="AAEL023625"/>
</dbReference>
<feature type="region of interest" description="Disordered" evidence="1">
    <location>
        <begin position="359"/>
        <end position="394"/>
    </location>
</feature>
<feature type="region of interest" description="Disordered" evidence="1">
    <location>
        <begin position="140"/>
        <end position="196"/>
    </location>
</feature>
<feature type="region of interest" description="Disordered" evidence="1">
    <location>
        <begin position="429"/>
        <end position="521"/>
    </location>
</feature>
<reference evidence="2" key="2">
    <citation type="submission" date="2020-05" db="UniProtKB">
        <authorList>
            <consortium name="EnsemblMetazoa"/>
        </authorList>
    </citation>
    <scope>IDENTIFICATION</scope>
    <source>
        <strain evidence="2">LVP_AGWG</strain>
    </source>
</reference>
<feature type="region of interest" description="Disordered" evidence="1">
    <location>
        <begin position="232"/>
        <end position="273"/>
    </location>
</feature>
<dbReference type="SMART" id="SM00355">
    <property type="entry name" value="ZnF_C2H2"/>
    <property type="match status" value="3"/>
</dbReference>
<reference evidence="2 3" key="1">
    <citation type="submission" date="2017-06" db="EMBL/GenBank/DDBJ databases">
        <title>Aedes aegypti genome working group (AGWG) sequencing and assembly.</title>
        <authorList>
            <consortium name="Aedes aegypti Genome Working Group (AGWG)"/>
            <person name="Matthews B.J."/>
        </authorList>
    </citation>
    <scope>NUCLEOTIDE SEQUENCE [LARGE SCALE GENOMIC DNA]</scope>
    <source>
        <strain evidence="2 3">LVP_AGWG</strain>
    </source>
</reference>
<evidence type="ECO:0000313" key="2">
    <source>
        <dbReference type="EnsemblMetazoa" id="AAEL023625-PA"/>
    </source>
</evidence>
<gene>
    <name evidence="2" type="primary">5569196</name>
</gene>
<feature type="compositionally biased region" description="Low complexity" evidence="1">
    <location>
        <begin position="554"/>
        <end position="566"/>
    </location>
</feature>
<feature type="compositionally biased region" description="Basic and acidic residues" evidence="1">
    <location>
        <begin position="488"/>
        <end position="500"/>
    </location>
</feature>
<accession>A0A6I8U1J4</accession>
<protein>
    <submittedName>
        <fullName evidence="2">Uncharacterized protein</fullName>
    </submittedName>
</protein>
<dbReference type="InParanoid" id="A0A6I8U1J4"/>
<dbReference type="PROSITE" id="PS00028">
    <property type="entry name" value="ZINC_FINGER_C2H2_1"/>
    <property type="match status" value="2"/>
</dbReference>
<dbReference type="OrthoDB" id="8020061at2759"/>
<feature type="compositionally biased region" description="Low complexity" evidence="1">
    <location>
        <begin position="632"/>
        <end position="666"/>
    </location>
</feature>
<dbReference type="InterPro" id="IPR013087">
    <property type="entry name" value="Znf_C2H2_type"/>
</dbReference>
<feature type="compositionally biased region" description="Basic and acidic residues" evidence="1">
    <location>
        <begin position="232"/>
        <end position="244"/>
    </location>
</feature>
<sequence length="741" mass="79708">MNRLAKLRLRSSSGVGLNSSCQSLGNGAGYETANDESITSGCSLYYSVTEDGNGTATNEQEAAAAEEQLKEVTKEDNSIDATLENDFSVEEVSTIRKPMIVAASPATVRIASKMTCKYLGVSSTPAKVILSRSAKKNLSGIGKLNETDDKQMPSAMKKMREPRLSEGSSADDGEESKLTLESSVQSVVERGTPAAGHKSFGTNVLAQFFESLDVNKATPVPQIKICAPDGVEKAVTPEKRRESNSLENFFESLKKQPEPEGKENKPQSERKKAVRKALIPKMAEADRPRTRNSLFGADNRVAQSPIVKPSRKSSTVRLIPDRLKEMRRANQQSDLISVVKRKSVIPPPKTIVAQVTAVPQDPKKSVSDDGEEDVVGDSIKVGPNRDAKTKTGTTTTAIKPITSGVAMKRKSVVPPVVVSRRSVMPAKTLRRSVVSAPSRAPLKVPAKTTLTSSEASRRTTLGKRPTTDTSNDRAEPMNKQRKSLAPVKEAKTEPSPKEGQARPISRIRPPSTTGSTAPISFKKPETFSCETCQRPFRLKSSLETHKKLAHQAATPTTSGTSSSETGKTPDTKCRYCAKSFINGKILSNHLISNCLKIPIPDKRKLLAQDDRVRAKSSPSRTPNGLLKPPTLTGSATSLDTDTSTSSSIGDTSANSSSASTRPASSGKGAIRKPGRTGVGHTGITRTPKKEMKCHLCNRKYLNAVEYALHVQAHAKGMESLESKELVTTAEATKLVNLGKKA</sequence>
<organism evidence="2 3">
    <name type="scientific">Aedes aegypti</name>
    <name type="common">Yellowfever mosquito</name>
    <name type="synonym">Culex aegypti</name>
    <dbReference type="NCBI Taxonomy" id="7159"/>
    <lineage>
        <taxon>Eukaryota</taxon>
        <taxon>Metazoa</taxon>
        <taxon>Ecdysozoa</taxon>
        <taxon>Arthropoda</taxon>
        <taxon>Hexapoda</taxon>
        <taxon>Insecta</taxon>
        <taxon>Pterygota</taxon>
        <taxon>Neoptera</taxon>
        <taxon>Endopterygota</taxon>
        <taxon>Diptera</taxon>
        <taxon>Nematocera</taxon>
        <taxon>Culicoidea</taxon>
        <taxon>Culicidae</taxon>
        <taxon>Culicinae</taxon>
        <taxon>Aedini</taxon>
        <taxon>Aedes</taxon>
        <taxon>Stegomyia</taxon>
    </lineage>
</organism>